<gene>
    <name evidence="2" type="ORF">OESDEN_17807</name>
</gene>
<sequence length="53" mass="6005">MTSPTIVNCTSIVLVVLVDSEERVWRSTLLNTTMCVYFAILSSIIRPRSTKCR</sequence>
<proteinExistence type="predicted"/>
<evidence type="ECO:0000256" key="1">
    <source>
        <dbReference type="SAM" id="Phobius"/>
    </source>
</evidence>
<protein>
    <submittedName>
        <fullName evidence="2">Uncharacterized protein</fullName>
    </submittedName>
</protein>
<accession>A0A0B1SC54</accession>
<keyword evidence="1" id="KW-0472">Membrane</keyword>
<feature type="transmembrane region" description="Helical" evidence="1">
    <location>
        <begin position="24"/>
        <end position="45"/>
    </location>
</feature>
<dbReference type="Proteomes" id="UP000053660">
    <property type="component" value="Unassembled WGS sequence"/>
</dbReference>
<keyword evidence="1" id="KW-0812">Transmembrane</keyword>
<evidence type="ECO:0000313" key="2">
    <source>
        <dbReference type="EMBL" id="KHJ82499.1"/>
    </source>
</evidence>
<evidence type="ECO:0000313" key="3">
    <source>
        <dbReference type="Proteomes" id="UP000053660"/>
    </source>
</evidence>
<organism evidence="2 3">
    <name type="scientific">Oesophagostomum dentatum</name>
    <name type="common">Nodular worm</name>
    <dbReference type="NCBI Taxonomy" id="61180"/>
    <lineage>
        <taxon>Eukaryota</taxon>
        <taxon>Metazoa</taxon>
        <taxon>Ecdysozoa</taxon>
        <taxon>Nematoda</taxon>
        <taxon>Chromadorea</taxon>
        <taxon>Rhabditida</taxon>
        <taxon>Rhabditina</taxon>
        <taxon>Rhabditomorpha</taxon>
        <taxon>Strongyloidea</taxon>
        <taxon>Strongylidae</taxon>
        <taxon>Oesophagostomum</taxon>
    </lineage>
</organism>
<dbReference type="EMBL" id="KN579092">
    <property type="protein sequence ID" value="KHJ82499.1"/>
    <property type="molecule type" value="Genomic_DNA"/>
</dbReference>
<keyword evidence="3" id="KW-1185">Reference proteome</keyword>
<keyword evidence="1" id="KW-1133">Transmembrane helix</keyword>
<dbReference type="AlphaFoldDB" id="A0A0B1SC54"/>
<reference evidence="2 3" key="1">
    <citation type="submission" date="2014-03" db="EMBL/GenBank/DDBJ databases">
        <title>Draft genome of the hookworm Oesophagostomum dentatum.</title>
        <authorList>
            <person name="Mitreva M."/>
        </authorList>
    </citation>
    <scope>NUCLEOTIDE SEQUENCE [LARGE SCALE GENOMIC DNA]</scope>
    <source>
        <strain evidence="2 3">OD-Hann</strain>
    </source>
</reference>
<name>A0A0B1SC54_OESDE</name>